<evidence type="ECO:0000313" key="1">
    <source>
        <dbReference type="EMBL" id="MFC4334716.1"/>
    </source>
</evidence>
<organism evidence="1 2">
    <name type="scientific">Salininema proteolyticum</name>
    <dbReference type="NCBI Taxonomy" id="1607685"/>
    <lineage>
        <taxon>Bacteria</taxon>
        <taxon>Bacillati</taxon>
        <taxon>Actinomycetota</taxon>
        <taxon>Actinomycetes</taxon>
        <taxon>Glycomycetales</taxon>
        <taxon>Glycomycetaceae</taxon>
        <taxon>Salininema</taxon>
    </lineage>
</organism>
<name>A0ABV8TVV9_9ACTN</name>
<dbReference type="EMBL" id="JBHSDK010000009">
    <property type="protein sequence ID" value="MFC4334716.1"/>
    <property type="molecule type" value="Genomic_DNA"/>
</dbReference>
<keyword evidence="2" id="KW-1185">Reference proteome</keyword>
<evidence type="ECO:0000313" key="2">
    <source>
        <dbReference type="Proteomes" id="UP001595823"/>
    </source>
</evidence>
<gene>
    <name evidence="1" type="ORF">ACFPET_05850</name>
</gene>
<reference evidence="2" key="1">
    <citation type="journal article" date="2019" name="Int. J. Syst. Evol. Microbiol.">
        <title>The Global Catalogue of Microorganisms (GCM) 10K type strain sequencing project: providing services to taxonomists for standard genome sequencing and annotation.</title>
        <authorList>
            <consortium name="The Broad Institute Genomics Platform"/>
            <consortium name="The Broad Institute Genome Sequencing Center for Infectious Disease"/>
            <person name="Wu L."/>
            <person name="Ma J."/>
        </authorList>
    </citation>
    <scope>NUCLEOTIDE SEQUENCE [LARGE SCALE GENOMIC DNA]</scope>
    <source>
        <strain evidence="2">IBRC-M 10908</strain>
    </source>
</reference>
<dbReference type="RefSeq" id="WP_380618689.1">
    <property type="nucleotide sequence ID" value="NZ_JBHSDK010000009.1"/>
</dbReference>
<protein>
    <submittedName>
        <fullName evidence="1">Uncharacterized protein</fullName>
    </submittedName>
</protein>
<proteinExistence type="predicted"/>
<dbReference type="Proteomes" id="UP001595823">
    <property type="component" value="Unassembled WGS sequence"/>
</dbReference>
<sequence length="193" mass="20765">MVESGFSAEENGFAAGAIIQNSDPELYALVSFEWDMENDAGERVSGSQSQWGYTQITIGPDEERTVGIGGDVTHDFDASEVEDVGVPVTILDWYSEEPDTYTDLNSDGFQISECGNPGHGKVQCRLSGSDVEPGLPLTGSVVWWGENGILGGAQIALAGQTSPGEFWQYVEVHVPDELADEFLSAEAKEFHLG</sequence>
<accession>A0ABV8TVV9</accession>
<comment type="caution">
    <text evidence="1">The sequence shown here is derived from an EMBL/GenBank/DDBJ whole genome shotgun (WGS) entry which is preliminary data.</text>
</comment>